<dbReference type="EMBL" id="CAJPDS010000075">
    <property type="protein sequence ID" value="CAF9934465.1"/>
    <property type="molecule type" value="Genomic_DNA"/>
</dbReference>
<reference evidence="7" key="1">
    <citation type="submission" date="2021-03" db="EMBL/GenBank/DDBJ databases">
        <authorList>
            <person name="Tagirdzhanova G."/>
        </authorList>
    </citation>
    <scope>NUCLEOTIDE SEQUENCE</scope>
</reference>
<dbReference type="GO" id="GO:0071949">
    <property type="term" value="F:FAD binding"/>
    <property type="evidence" value="ECO:0007669"/>
    <property type="project" value="InterPro"/>
</dbReference>
<keyword evidence="3" id="KW-0274">FAD</keyword>
<dbReference type="InterPro" id="IPR050562">
    <property type="entry name" value="FAD_mOase_fung"/>
</dbReference>
<evidence type="ECO:0000313" key="7">
    <source>
        <dbReference type="EMBL" id="CAF9934465.1"/>
    </source>
</evidence>
<feature type="transmembrane region" description="Helical" evidence="5">
    <location>
        <begin position="603"/>
        <end position="621"/>
    </location>
</feature>
<keyword evidence="4" id="KW-0560">Oxidoreductase</keyword>
<gene>
    <name evidence="7" type="ORF">HETSPECPRED_009233</name>
</gene>
<protein>
    <recommendedName>
        <fullName evidence="6">FAD-binding domain-containing protein</fullName>
    </recommendedName>
</protein>
<dbReference type="GO" id="GO:0004497">
    <property type="term" value="F:monooxygenase activity"/>
    <property type="evidence" value="ECO:0007669"/>
    <property type="project" value="InterPro"/>
</dbReference>
<dbReference type="PANTHER" id="PTHR47356">
    <property type="entry name" value="FAD-DEPENDENT MONOOXYGENASE ASQG-RELATED"/>
    <property type="match status" value="1"/>
</dbReference>
<dbReference type="PANTHER" id="PTHR47356:SF2">
    <property type="entry name" value="FAD-BINDING DOMAIN-CONTAINING PROTEIN-RELATED"/>
    <property type="match status" value="1"/>
</dbReference>
<evidence type="ECO:0000256" key="1">
    <source>
        <dbReference type="ARBA" id="ARBA00007992"/>
    </source>
</evidence>
<organism evidence="7 8">
    <name type="scientific">Heterodermia speciosa</name>
    <dbReference type="NCBI Taxonomy" id="116794"/>
    <lineage>
        <taxon>Eukaryota</taxon>
        <taxon>Fungi</taxon>
        <taxon>Dikarya</taxon>
        <taxon>Ascomycota</taxon>
        <taxon>Pezizomycotina</taxon>
        <taxon>Lecanoromycetes</taxon>
        <taxon>OSLEUM clade</taxon>
        <taxon>Lecanoromycetidae</taxon>
        <taxon>Caliciales</taxon>
        <taxon>Physciaceae</taxon>
        <taxon>Heterodermia</taxon>
    </lineage>
</organism>
<feature type="transmembrane region" description="Helical" evidence="5">
    <location>
        <begin position="557"/>
        <end position="582"/>
    </location>
</feature>
<dbReference type="Pfam" id="PF01494">
    <property type="entry name" value="FAD_binding_3"/>
    <property type="match status" value="2"/>
</dbReference>
<dbReference type="OrthoDB" id="16820at2759"/>
<dbReference type="InterPro" id="IPR002938">
    <property type="entry name" value="FAD-bd"/>
</dbReference>
<keyword evidence="5" id="KW-0812">Transmembrane</keyword>
<sequence>MESKRPFKIIVIGGGVAGLSLANMLEKFNLDYLLLEAYDDIVAPAGAAIGLMPNGSFIMDQLGCYEAIRKAAQDSELENSHIRDSNGKSLISMKHMMYHEEKRHGYPMLFFNRQWFLKVLYDQLKHKDRIHLKCRVDRVKPIEGGIQVTTKDGQSFTGTILIGADGIHSNVRKEMRRIADVTDPRYFEPGEEDNVPCYYQCSYGIAQHVEGWPGGEQCFTAGRKKSFLVVSGPGGRVYWFLFVKLPVVKYGKEIPKYSKADEEQFVKKHGSLKIKEELTFSQVYAKRLTSTLTPLHEVVYKKWFFDRIFLMGDSAHKPNPIGGMGANAAIETAAEFINALLDMKAERQDRLEDMAPNEIKSVFERVQDVRFERAGFTVSTSHDLQALTAFEDPILATLAFRVLMPLAGEHNFFRDLSKRIVGGSRMRHLDLPSRPHALPYDHELPAKPLGVLPSRVVAGLFSFAMILLIYTANSTMKISHTELRTWSEFVPLNKNWLGTTPTVNESLKAPTSPLSFPIMKPAPEPQTQLLSFLTHMLSPLLIYTIEGHRIGRHGTLLSLPILFLLGIHFLGLRTIAPLHALLSALQSEQNPVDRPTRIHDAHAMLLALIPLITAPTLLLLTAPTPPELNPPTWIPFLPPIFSLLTALLSALLRRRRHELQDDKHPEWYSTEDIPVLKTAYGLAFAVQAVAHLYAYGIAWPAHHVAAIAASNLYTVWELRCQGYVPTFRAVQAGAAVLVGQVLVGEGATWAGLWWWREGVVEGLSVGEGGKCG</sequence>
<keyword evidence="5" id="KW-0472">Membrane</keyword>
<evidence type="ECO:0000256" key="5">
    <source>
        <dbReference type="SAM" id="Phobius"/>
    </source>
</evidence>
<dbReference type="SUPFAM" id="SSF51905">
    <property type="entry name" value="FAD/NAD(P)-binding domain"/>
    <property type="match status" value="1"/>
</dbReference>
<comment type="similarity">
    <text evidence="1">Belongs to the paxM FAD-dependent monooxygenase family.</text>
</comment>
<evidence type="ECO:0000256" key="3">
    <source>
        <dbReference type="ARBA" id="ARBA00022827"/>
    </source>
</evidence>
<evidence type="ECO:0000313" key="8">
    <source>
        <dbReference type="Proteomes" id="UP000664521"/>
    </source>
</evidence>
<accession>A0A8H3IUT2</accession>
<feature type="domain" description="FAD-binding" evidence="6">
    <location>
        <begin position="8"/>
        <end position="175"/>
    </location>
</feature>
<keyword evidence="5" id="KW-1133">Transmembrane helix</keyword>
<feature type="domain" description="FAD-binding" evidence="6">
    <location>
        <begin position="262"/>
        <end position="365"/>
    </location>
</feature>
<keyword evidence="8" id="KW-1185">Reference proteome</keyword>
<feature type="transmembrane region" description="Helical" evidence="5">
    <location>
        <begin position="633"/>
        <end position="652"/>
    </location>
</feature>
<comment type="caution">
    <text evidence="7">The sequence shown here is derived from an EMBL/GenBank/DDBJ whole genome shotgun (WGS) entry which is preliminary data.</text>
</comment>
<dbReference type="AlphaFoldDB" id="A0A8H3IUT2"/>
<name>A0A8H3IUT2_9LECA</name>
<dbReference type="PRINTS" id="PR00420">
    <property type="entry name" value="RNGMNOXGNASE"/>
</dbReference>
<dbReference type="Proteomes" id="UP000664521">
    <property type="component" value="Unassembled WGS sequence"/>
</dbReference>
<dbReference type="InterPro" id="IPR036188">
    <property type="entry name" value="FAD/NAD-bd_sf"/>
</dbReference>
<dbReference type="Gene3D" id="3.50.50.60">
    <property type="entry name" value="FAD/NAD(P)-binding domain"/>
    <property type="match status" value="1"/>
</dbReference>
<evidence type="ECO:0000256" key="2">
    <source>
        <dbReference type="ARBA" id="ARBA00022630"/>
    </source>
</evidence>
<evidence type="ECO:0000256" key="4">
    <source>
        <dbReference type="ARBA" id="ARBA00023002"/>
    </source>
</evidence>
<evidence type="ECO:0000259" key="6">
    <source>
        <dbReference type="Pfam" id="PF01494"/>
    </source>
</evidence>
<proteinExistence type="inferred from homology"/>
<keyword evidence="2" id="KW-0285">Flavoprotein</keyword>